<dbReference type="RefSeq" id="WP_142535160.1">
    <property type="nucleotide sequence ID" value="NZ_SGJB01000002.1"/>
</dbReference>
<dbReference type="Proteomes" id="UP000317863">
    <property type="component" value="Unassembled WGS sequence"/>
</dbReference>
<organism evidence="2 3">
    <name type="scientific">Peptacetobacter hominis</name>
    <dbReference type="NCBI Taxonomy" id="2743610"/>
    <lineage>
        <taxon>Bacteria</taxon>
        <taxon>Bacillati</taxon>
        <taxon>Bacillota</taxon>
        <taxon>Clostridia</taxon>
        <taxon>Peptostreptococcales</taxon>
        <taxon>Peptostreptococcaceae</taxon>
        <taxon>Peptacetobacter</taxon>
    </lineage>
</organism>
<proteinExistence type="predicted"/>
<feature type="transmembrane region" description="Helical" evidence="1">
    <location>
        <begin position="80"/>
        <end position="101"/>
    </location>
</feature>
<dbReference type="EMBL" id="SGJB01000002">
    <property type="protein sequence ID" value="TQQ85456.1"/>
    <property type="molecule type" value="Genomic_DNA"/>
</dbReference>
<evidence type="ECO:0000313" key="3">
    <source>
        <dbReference type="Proteomes" id="UP000317863"/>
    </source>
</evidence>
<evidence type="ECO:0000313" key="2">
    <source>
        <dbReference type="EMBL" id="TQQ85456.1"/>
    </source>
</evidence>
<name>A0A544QXL3_9FIRM</name>
<protein>
    <submittedName>
        <fullName evidence="2">Uncharacterized protein</fullName>
    </submittedName>
</protein>
<keyword evidence="1" id="KW-1133">Transmembrane helix</keyword>
<feature type="transmembrane region" description="Helical" evidence="1">
    <location>
        <begin position="12"/>
        <end position="30"/>
    </location>
</feature>
<keyword evidence="1" id="KW-0472">Membrane</keyword>
<dbReference type="AlphaFoldDB" id="A0A544QXL3"/>
<feature type="transmembrane region" description="Helical" evidence="1">
    <location>
        <begin position="42"/>
        <end position="60"/>
    </location>
</feature>
<evidence type="ECO:0000256" key="1">
    <source>
        <dbReference type="SAM" id="Phobius"/>
    </source>
</evidence>
<sequence length="131" mass="14864">MLDKRIKLTENFLKVLLLIIVVVMVFVGTSDDINNNISMQQIIEYSTEVMSMFAFICLGFRRLYKSIDDTSETIQKVDHYCKISSIGAILITCVLISFTSISFSIKTAILVIYTVAVLIWGNILRKSLKTK</sequence>
<accession>A0A544QXL3</accession>
<feature type="transmembrane region" description="Helical" evidence="1">
    <location>
        <begin position="107"/>
        <end position="124"/>
    </location>
</feature>
<reference evidence="2 3" key="1">
    <citation type="submission" date="2019-02" db="EMBL/GenBank/DDBJ databases">
        <title>Peptostreptococcaceae bacterium ZHW00191 nov., a new bacterium isolated from the human gut.</title>
        <authorList>
            <person name="Zhou H.-W."/>
            <person name="Chen X.-J."/>
        </authorList>
    </citation>
    <scope>NUCLEOTIDE SEQUENCE [LARGE SCALE GENOMIC DNA]</scope>
    <source>
        <strain evidence="2 3">ZHW00191</strain>
    </source>
</reference>
<gene>
    <name evidence="2" type="ORF">EXD82_01535</name>
</gene>
<keyword evidence="3" id="KW-1185">Reference proteome</keyword>
<comment type="caution">
    <text evidence="2">The sequence shown here is derived from an EMBL/GenBank/DDBJ whole genome shotgun (WGS) entry which is preliminary data.</text>
</comment>
<keyword evidence="1" id="KW-0812">Transmembrane</keyword>